<dbReference type="InterPro" id="IPR038232">
    <property type="entry name" value="PknH-like_Extracell_sf"/>
</dbReference>
<dbReference type="Pfam" id="PF14032">
    <property type="entry name" value="PknH_C"/>
    <property type="match status" value="1"/>
</dbReference>
<feature type="domain" description="PknH-like extracellular" evidence="1">
    <location>
        <begin position="30"/>
        <end position="233"/>
    </location>
</feature>
<organism evidence="2 3">
    <name type="scientific">Mycobacterium paraffinicum</name>
    <dbReference type="NCBI Taxonomy" id="53378"/>
    <lineage>
        <taxon>Bacteria</taxon>
        <taxon>Bacillati</taxon>
        <taxon>Actinomycetota</taxon>
        <taxon>Actinomycetes</taxon>
        <taxon>Mycobacteriales</taxon>
        <taxon>Mycobacteriaceae</taxon>
        <taxon>Mycobacterium</taxon>
    </lineage>
</organism>
<dbReference type="Proteomes" id="UP001501417">
    <property type="component" value="Unassembled WGS sequence"/>
</dbReference>
<keyword evidence="3" id="KW-1185">Reference proteome</keyword>
<dbReference type="EMBL" id="BAABGF010000055">
    <property type="protein sequence ID" value="GAA4297073.1"/>
    <property type="molecule type" value="Genomic_DNA"/>
</dbReference>
<reference evidence="3" key="1">
    <citation type="journal article" date="2019" name="Int. J. Syst. Evol. Microbiol.">
        <title>The Global Catalogue of Microorganisms (GCM) 10K type strain sequencing project: providing services to taxonomists for standard genome sequencing and annotation.</title>
        <authorList>
            <consortium name="The Broad Institute Genomics Platform"/>
            <consortium name="The Broad Institute Genome Sequencing Center for Infectious Disease"/>
            <person name="Wu L."/>
            <person name="Ma J."/>
        </authorList>
    </citation>
    <scope>NUCLEOTIDE SEQUENCE [LARGE SCALE GENOMIC DNA]</scope>
    <source>
        <strain evidence="3">JCM 17782</strain>
    </source>
</reference>
<dbReference type="InterPro" id="IPR026954">
    <property type="entry name" value="PknH-like_Extracell"/>
</dbReference>
<comment type="caution">
    <text evidence="2">The sequence shown here is derived from an EMBL/GenBank/DDBJ whole genome shotgun (WGS) entry which is preliminary data.</text>
</comment>
<gene>
    <name evidence="2" type="ORF">GCM10023161_48830</name>
</gene>
<evidence type="ECO:0000313" key="3">
    <source>
        <dbReference type="Proteomes" id="UP001501417"/>
    </source>
</evidence>
<accession>A0ABP8F7L4</accession>
<protein>
    <submittedName>
        <fullName evidence="2">Sensor domain-containing protein</fullName>
    </submittedName>
</protein>
<dbReference type="Gene3D" id="3.40.1000.70">
    <property type="entry name" value="PknH-like extracellular domain"/>
    <property type="match status" value="1"/>
</dbReference>
<name>A0ABP8F7L4_9MYCO</name>
<evidence type="ECO:0000313" key="2">
    <source>
        <dbReference type="EMBL" id="GAA4297073.1"/>
    </source>
</evidence>
<sequence>MVVLLSATGCSNTVGGAARPPANLAPRFLDGQTLKRVLLGKSALSRVVRQPLELDPGSPPLVGGPETFGAAPAEGPESCLGVAVMMQAGAYRSANVNAVAFTTWRPTVASGAAVTRVQEAAISLPTAADANALFATFSRQWHECDGKTVPIVGGTLPLEVKVSDVQSATSVVAATISTEWSAPGFVSPSVPAARAIGVRDNCLVEVEVDFVDSPGVSLEGSSALDIAQVMRDKVSALS</sequence>
<proteinExistence type="predicted"/>
<evidence type="ECO:0000259" key="1">
    <source>
        <dbReference type="Pfam" id="PF14032"/>
    </source>
</evidence>